<organism evidence="1 2">
    <name type="scientific">Natrialba asiatica (strain ATCC 700177 / DSM 12278 / JCM 9576 / FERM P-10747 / NBRC 102637 / 172P1)</name>
    <dbReference type="NCBI Taxonomy" id="29540"/>
    <lineage>
        <taxon>Archaea</taxon>
        <taxon>Methanobacteriati</taxon>
        <taxon>Methanobacteriota</taxon>
        <taxon>Stenosarchaea group</taxon>
        <taxon>Halobacteria</taxon>
        <taxon>Halobacteriales</taxon>
        <taxon>Natrialbaceae</taxon>
        <taxon>Natrialba</taxon>
    </lineage>
</organism>
<dbReference type="Proteomes" id="UP000011554">
    <property type="component" value="Unassembled WGS sequence"/>
</dbReference>
<dbReference type="EMBL" id="AOIO01000013">
    <property type="protein sequence ID" value="ELZ03963.1"/>
    <property type="molecule type" value="Genomic_DNA"/>
</dbReference>
<protein>
    <submittedName>
        <fullName evidence="1">Uncharacterized protein</fullName>
    </submittedName>
</protein>
<dbReference type="AlphaFoldDB" id="M0B151"/>
<dbReference type="STRING" id="29540.C481_04316"/>
<sequence>MTAVLVLLYTTTRSVDTLVSVTTALVLNRANLVAEALNPSSNRRPSLNSPTRAISPTLEFAKRSMR</sequence>
<accession>M0B151</accession>
<gene>
    <name evidence="1" type="ORF">C481_04316</name>
</gene>
<evidence type="ECO:0000313" key="1">
    <source>
        <dbReference type="EMBL" id="ELZ03963.1"/>
    </source>
</evidence>
<evidence type="ECO:0000313" key="2">
    <source>
        <dbReference type="Proteomes" id="UP000011554"/>
    </source>
</evidence>
<comment type="caution">
    <text evidence="1">The sequence shown here is derived from an EMBL/GenBank/DDBJ whole genome shotgun (WGS) entry which is preliminary data.</text>
</comment>
<proteinExistence type="predicted"/>
<dbReference type="PATRIC" id="fig|29540.5.peg.870"/>
<reference evidence="1 2" key="1">
    <citation type="journal article" date="2014" name="PLoS Genet.">
        <title>Phylogenetically driven sequencing of extremely halophilic archaea reveals strategies for static and dynamic osmo-response.</title>
        <authorList>
            <person name="Becker E.A."/>
            <person name="Seitzer P.M."/>
            <person name="Tritt A."/>
            <person name="Larsen D."/>
            <person name="Krusor M."/>
            <person name="Yao A.I."/>
            <person name="Wu D."/>
            <person name="Madern D."/>
            <person name="Eisen J.A."/>
            <person name="Darling A.E."/>
            <person name="Facciotti M.T."/>
        </authorList>
    </citation>
    <scope>NUCLEOTIDE SEQUENCE [LARGE SCALE GENOMIC DNA]</scope>
    <source>
        <strain evidence="1 2">DSM 12278</strain>
    </source>
</reference>
<name>M0B151_NATA1</name>
<keyword evidence="2" id="KW-1185">Reference proteome</keyword>